<feature type="transmembrane region" description="Helical" evidence="1">
    <location>
        <begin position="499"/>
        <end position="523"/>
    </location>
</feature>
<feature type="transmembrane region" description="Helical" evidence="1">
    <location>
        <begin position="469"/>
        <end position="493"/>
    </location>
</feature>
<keyword evidence="1" id="KW-1133">Transmembrane helix</keyword>
<feature type="transmembrane region" description="Helical" evidence="1">
    <location>
        <begin position="196"/>
        <end position="219"/>
    </location>
</feature>
<dbReference type="GO" id="GO:0005783">
    <property type="term" value="C:endoplasmic reticulum"/>
    <property type="evidence" value="ECO:0007669"/>
    <property type="project" value="TreeGrafter"/>
</dbReference>
<dbReference type="Proteomes" id="UP000027222">
    <property type="component" value="Unassembled WGS sequence"/>
</dbReference>
<proteinExistence type="predicted"/>
<dbReference type="PANTHER" id="PTHR21329">
    <property type="entry name" value="PHOSPHATIDYLINOSITOL N-ACETYLGLUCOSAMINYLTRANSFERASE SUBUNIT Q-RELATED"/>
    <property type="match status" value="1"/>
</dbReference>
<evidence type="ECO:0000256" key="1">
    <source>
        <dbReference type="SAM" id="Phobius"/>
    </source>
</evidence>
<dbReference type="Pfam" id="PF05024">
    <property type="entry name" value="Gpi1"/>
    <property type="match status" value="1"/>
</dbReference>
<evidence type="ECO:0000313" key="3">
    <source>
        <dbReference type="Proteomes" id="UP000027222"/>
    </source>
</evidence>
<dbReference type="HOGENOM" id="CLU_007914_0_1_1"/>
<name>A0A067SVM4_GALM3</name>
<dbReference type="AlphaFoldDB" id="A0A067SVM4"/>
<keyword evidence="1" id="KW-0472">Membrane</keyword>
<dbReference type="OrthoDB" id="70250at2759"/>
<feature type="transmembrane region" description="Helical" evidence="1">
    <location>
        <begin position="389"/>
        <end position="410"/>
    </location>
</feature>
<dbReference type="GO" id="GO:0016020">
    <property type="term" value="C:membrane"/>
    <property type="evidence" value="ECO:0007669"/>
    <property type="project" value="InterPro"/>
</dbReference>
<dbReference type="STRING" id="685588.A0A067SVM4"/>
<dbReference type="InterPro" id="IPR007720">
    <property type="entry name" value="PigQ/GPI1"/>
</dbReference>
<evidence type="ECO:0008006" key="4">
    <source>
        <dbReference type="Google" id="ProtNLM"/>
    </source>
</evidence>
<sequence>MPPSSSSAATTTTECESVFWPKGSTKSGICYGWSKPAICVAGVLDGLLVGIPSAGSVHEWISRWPSWQAVKDSCGGHPVLLGTCTFDEESRSPVPSFLELWDFGEREVTFSFVLYHRHSPHSLRFYVMDMPQSFSASKTSTQRNPYQELANCDFTRPQNGSVDQGLNDMVINQLNAASLVHFMFESSSSAPKSPKLLPITATFLLTLASYLGSLSTFALRASRLAANIANLPLLPNLAHFIGTASTTEPRYMRLKEVSAIVQQFDVRIEQAVFFITQVTTLRRQNTHDIASYSHRYTNFFNTAWLIMNDMTLGFAFGTFLSENSDFLADTANQYIQVLLFHLPRNTLYWLDAWPAGLKLNAELSRFYVNSLTGIIGTWDSLLPPLTPSLFATLGFLSTLGGLTLLLSLLSDLLSLFLTVHLRIGYELTRLVYWAAGVKLGGGLLWGVFRGKRRNVLRNRTDTWSYDIDQLLFGTVLFTLLAFLFPTALVYYVLFAGLRLATLLVQASIETLLAFMHHFPLFALMLRIKDPWRLPGGVYFTLKLPSFGRGDRNAVVPPYLVLENQPIPLSAVFFQYIELWNRLAKHYNPLRLLYQVLAGQHLASIPRYSIRYAPGPGPDGAQKKKED</sequence>
<organism evidence="2 3">
    <name type="scientific">Galerina marginata (strain CBS 339.88)</name>
    <dbReference type="NCBI Taxonomy" id="685588"/>
    <lineage>
        <taxon>Eukaryota</taxon>
        <taxon>Fungi</taxon>
        <taxon>Dikarya</taxon>
        <taxon>Basidiomycota</taxon>
        <taxon>Agaricomycotina</taxon>
        <taxon>Agaricomycetes</taxon>
        <taxon>Agaricomycetidae</taxon>
        <taxon>Agaricales</taxon>
        <taxon>Agaricineae</taxon>
        <taxon>Strophariaceae</taxon>
        <taxon>Galerina</taxon>
    </lineage>
</organism>
<dbReference type="PANTHER" id="PTHR21329:SF3">
    <property type="entry name" value="PHOSPHATIDYLINOSITOL N-ACETYLGLUCOSAMINYLTRANSFERASE SUBUNIT Q"/>
    <property type="match status" value="1"/>
</dbReference>
<keyword evidence="3" id="KW-1185">Reference proteome</keyword>
<keyword evidence="1" id="KW-0812">Transmembrane</keyword>
<gene>
    <name evidence="2" type="ORF">GALMADRAFT_229296</name>
</gene>
<evidence type="ECO:0000313" key="2">
    <source>
        <dbReference type="EMBL" id="KDR71759.1"/>
    </source>
</evidence>
<accession>A0A067SVM4</accession>
<feature type="transmembrane region" description="Helical" evidence="1">
    <location>
        <begin position="430"/>
        <end position="448"/>
    </location>
</feature>
<protein>
    <recommendedName>
        <fullName evidence="4">Gpi1-domain-containing protein</fullName>
    </recommendedName>
</protein>
<dbReference type="GO" id="GO:0006506">
    <property type="term" value="P:GPI anchor biosynthetic process"/>
    <property type="evidence" value="ECO:0007669"/>
    <property type="project" value="InterPro"/>
</dbReference>
<dbReference type="EMBL" id="KL142391">
    <property type="protein sequence ID" value="KDR71759.1"/>
    <property type="molecule type" value="Genomic_DNA"/>
</dbReference>
<reference evidence="3" key="1">
    <citation type="journal article" date="2014" name="Proc. Natl. Acad. Sci. U.S.A.">
        <title>Extensive sampling of basidiomycete genomes demonstrates inadequacy of the white-rot/brown-rot paradigm for wood decay fungi.</title>
        <authorList>
            <person name="Riley R."/>
            <person name="Salamov A.A."/>
            <person name="Brown D.W."/>
            <person name="Nagy L.G."/>
            <person name="Floudas D."/>
            <person name="Held B.W."/>
            <person name="Levasseur A."/>
            <person name="Lombard V."/>
            <person name="Morin E."/>
            <person name="Otillar R."/>
            <person name="Lindquist E.A."/>
            <person name="Sun H."/>
            <person name="LaButti K.M."/>
            <person name="Schmutz J."/>
            <person name="Jabbour D."/>
            <person name="Luo H."/>
            <person name="Baker S.E."/>
            <person name="Pisabarro A.G."/>
            <person name="Walton J.D."/>
            <person name="Blanchette R.A."/>
            <person name="Henrissat B."/>
            <person name="Martin F."/>
            <person name="Cullen D."/>
            <person name="Hibbett D.S."/>
            <person name="Grigoriev I.V."/>
        </authorList>
    </citation>
    <scope>NUCLEOTIDE SEQUENCE [LARGE SCALE GENOMIC DNA]</scope>
    <source>
        <strain evidence="3">CBS 339.88</strain>
    </source>
</reference>